<comment type="caution">
    <text evidence="1">The sequence shown here is derived from an EMBL/GenBank/DDBJ whole genome shotgun (WGS) entry which is preliminary data.</text>
</comment>
<evidence type="ECO:0000313" key="1">
    <source>
        <dbReference type="EMBL" id="MFC4429530.1"/>
    </source>
</evidence>
<gene>
    <name evidence="1" type="ORF">ACFO0K_07535</name>
</gene>
<dbReference type="EMBL" id="JBHSEN010000001">
    <property type="protein sequence ID" value="MFC4429530.1"/>
    <property type="molecule type" value="Genomic_DNA"/>
</dbReference>
<protein>
    <recommendedName>
        <fullName evidence="3">Transcriptional regulator, AbiEi antitoxin, Type IV TA system</fullName>
    </recommendedName>
</protein>
<reference evidence="2" key="1">
    <citation type="journal article" date="2019" name="Int. J. Syst. Evol. Microbiol.">
        <title>The Global Catalogue of Microorganisms (GCM) 10K type strain sequencing project: providing services to taxonomists for standard genome sequencing and annotation.</title>
        <authorList>
            <consortium name="The Broad Institute Genomics Platform"/>
            <consortium name="The Broad Institute Genome Sequencing Center for Infectious Disease"/>
            <person name="Wu L."/>
            <person name="Ma J."/>
        </authorList>
    </citation>
    <scope>NUCLEOTIDE SEQUENCE [LARGE SCALE GENOMIC DNA]</scope>
    <source>
        <strain evidence="2">CGMCC 1.12125</strain>
    </source>
</reference>
<evidence type="ECO:0008006" key="3">
    <source>
        <dbReference type="Google" id="ProtNLM"/>
    </source>
</evidence>
<dbReference type="RefSeq" id="WP_344228228.1">
    <property type="nucleotide sequence ID" value="NZ_BAAALH010000002.1"/>
</dbReference>
<evidence type="ECO:0000313" key="2">
    <source>
        <dbReference type="Proteomes" id="UP001595965"/>
    </source>
</evidence>
<accession>A0ABV8XZ02</accession>
<proteinExistence type="predicted"/>
<sequence length="372" mass="41083">METLVADHTLLLRAEPGDGGRSSRALSRRATRGDLIRLAPGIYAPAERWLLLPAHERELLAMVAFSDSRRRPVVFCGATALRLHGLPLAQISAPLDVISAHRGQVGIRAQHSPYVNPQAASRLLNRLRTEGRVRRSQRGMPMLPGVRRHGNVPGGAAAFVDVTVRLKDGSVLGRVRAVTLPVAMATVFGREPLRVGTAPADALKRLAVSSSADAVDVKSSYQVESSVQEARHVLRTGAERTRFERQWDFADGLAESPGESLSRALIHESGFVVPDLQRRLYDGEGRLLARVDFWWEEIRLAGEFDGFVKYTAALASTKATGAEGQHALVQEKLREDGIRRAGNNLARWVWADLMDSRRLSTLLEEFHVPRRR</sequence>
<dbReference type="Proteomes" id="UP001595965">
    <property type="component" value="Unassembled WGS sequence"/>
</dbReference>
<organism evidence="1 2">
    <name type="scientific">Citricoccus alkalitolerans</name>
    <dbReference type="NCBI Taxonomy" id="246603"/>
    <lineage>
        <taxon>Bacteria</taxon>
        <taxon>Bacillati</taxon>
        <taxon>Actinomycetota</taxon>
        <taxon>Actinomycetes</taxon>
        <taxon>Micrococcales</taxon>
        <taxon>Micrococcaceae</taxon>
        <taxon>Citricoccus</taxon>
    </lineage>
</organism>
<keyword evidence="2" id="KW-1185">Reference proteome</keyword>
<name>A0ABV8XZ02_9MICC</name>